<feature type="transmembrane region" description="Helical" evidence="6">
    <location>
        <begin position="119"/>
        <end position="136"/>
    </location>
</feature>
<dbReference type="InterPro" id="IPR007271">
    <property type="entry name" value="Nuc_sug_transpt"/>
</dbReference>
<sequence>MIFKCWSRNKFSSVNLLLFSGLLAAVSACILSGFAGIYFEKILKTSPTVSVWMRNVQLAVFGIPSSFFNSILQDHEIIFNEGMLYGFDVLVWVVIFWYCVGGLSVAVCIRYSGNIAKNFATSAAIITSTIASIYIFDFVPNALFLFGTALVIISIFLYSFSNSS</sequence>
<dbReference type="EMBL" id="KZ270034">
    <property type="protein sequence ID" value="OZC07351.1"/>
    <property type="molecule type" value="Genomic_DNA"/>
</dbReference>
<evidence type="ECO:0000256" key="1">
    <source>
        <dbReference type="ARBA" id="ARBA00004141"/>
    </source>
</evidence>
<keyword evidence="5 6" id="KW-0472">Membrane</keyword>
<dbReference type="OrthoDB" id="408493at2759"/>
<evidence type="ECO:0000256" key="2">
    <source>
        <dbReference type="ARBA" id="ARBA00022597"/>
    </source>
</evidence>
<evidence type="ECO:0000256" key="4">
    <source>
        <dbReference type="ARBA" id="ARBA00022989"/>
    </source>
</evidence>
<dbReference type="Proteomes" id="UP000242913">
    <property type="component" value="Unassembled WGS sequence"/>
</dbReference>
<reference evidence="7 8" key="1">
    <citation type="submission" date="2015-12" db="EMBL/GenBank/DDBJ databases">
        <title>Draft genome of the nematode, Onchocerca flexuosa.</title>
        <authorList>
            <person name="Mitreva M."/>
        </authorList>
    </citation>
    <scope>NUCLEOTIDE SEQUENCE [LARGE SCALE GENOMIC DNA]</scope>
    <source>
        <strain evidence="7">Red Deer</strain>
    </source>
</reference>
<keyword evidence="2" id="KW-0762">Sugar transport</keyword>
<evidence type="ECO:0000313" key="8">
    <source>
        <dbReference type="Proteomes" id="UP000242913"/>
    </source>
</evidence>
<evidence type="ECO:0000256" key="5">
    <source>
        <dbReference type="ARBA" id="ARBA00023136"/>
    </source>
</evidence>
<comment type="subcellular location">
    <subcellularLocation>
        <location evidence="1">Membrane</location>
        <topology evidence="1">Multi-pass membrane protein</topology>
    </subcellularLocation>
</comment>
<dbReference type="NCBIfam" id="TIGR00803">
    <property type="entry name" value="nst"/>
    <property type="match status" value="1"/>
</dbReference>
<dbReference type="GO" id="GO:0015165">
    <property type="term" value="F:pyrimidine nucleotide-sugar transmembrane transporter activity"/>
    <property type="evidence" value="ECO:0007669"/>
    <property type="project" value="InterPro"/>
</dbReference>
<name>A0A238BPP3_9BILA</name>
<dbReference type="Pfam" id="PF04142">
    <property type="entry name" value="Nuc_sug_transp"/>
    <property type="match status" value="1"/>
</dbReference>
<dbReference type="AlphaFoldDB" id="A0A238BPP3"/>
<feature type="transmembrane region" description="Helical" evidence="6">
    <location>
        <begin position="16"/>
        <end position="39"/>
    </location>
</feature>
<dbReference type="PROSITE" id="PS51257">
    <property type="entry name" value="PROKAR_LIPOPROTEIN"/>
    <property type="match status" value="1"/>
</dbReference>
<proteinExistence type="predicted"/>
<keyword evidence="8" id="KW-1185">Reference proteome</keyword>
<keyword evidence="2" id="KW-0813">Transport</keyword>
<protein>
    <submittedName>
        <fullName evidence="7">UDP-galactose transporter</fullName>
    </submittedName>
</protein>
<gene>
    <name evidence="7" type="ORF">X798_05661</name>
</gene>
<keyword evidence="4 6" id="KW-1133">Transmembrane helix</keyword>
<evidence type="ECO:0000256" key="3">
    <source>
        <dbReference type="ARBA" id="ARBA00022692"/>
    </source>
</evidence>
<feature type="transmembrane region" description="Helical" evidence="6">
    <location>
        <begin position="84"/>
        <end position="107"/>
    </location>
</feature>
<organism evidence="7 8">
    <name type="scientific">Onchocerca flexuosa</name>
    <dbReference type="NCBI Taxonomy" id="387005"/>
    <lineage>
        <taxon>Eukaryota</taxon>
        <taxon>Metazoa</taxon>
        <taxon>Ecdysozoa</taxon>
        <taxon>Nematoda</taxon>
        <taxon>Chromadorea</taxon>
        <taxon>Rhabditida</taxon>
        <taxon>Spirurina</taxon>
        <taxon>Spiruromorpha</taxon>
        <taxon>Filarioidea</taxon>
        <taxon>Onchocercidae</taxon>
        <taxon>Onchocerca</taxon>
    </lineage>
</organism>
<dbReference type="PANTHER" id="PTHR10231">
    <property type="entry name" value="NUCLEOTIDE-SUGAR TRANSMEMBRANE TRANSPORTER"/>
    <property type="match status" value="1"/>
</dbReference>
<feature type="transmembrane region" description="Helical" evidence="6">
    <location>
        <begin position="142"/>
        <end position="160"/>
    </location>
</feature>
<evidence type="ECO:0000313" key="7">
    <source>
        <dbReference type="EMBL" id="OZC07351.1"/>
    </source>
</evidence>
<keyword evidence="3 6" id="KW-0812">Transmembrane</keyword>
<evidence type="ECO:0000256" key="6">
    <source>
        <dbReference type="SAM" id="Phobius"/>
    </source>
</evidence>
<dbReference type="GO" id="GO:0000139">
    <property type="term" value="C:Golgi membrane"/>
    <property type="evidence" value="ECO:0007669"/>
    <property type="project" value="InterPro"/>
</dbReference>
<accession>A0A238BPP3</accession>